<dbReference type="AlphaFoldDB" id="A0A131Y4J7"/>
<dbReference type="PROSITE" id="PS50878">
    <property type="entry name" value="RT_POL"/>
    <property type="match status" value="1"/>
</dbReference>
<dbReference type="InterPro" id="IPR043502">
    <property type="entry name" value="DNA/RNA_pol_sf"/>
</dbReference>
<sequence>HLNTRSIKNKVDDLEIFLHSLSVKFEAIVLTETWLSKEDTPPYLQGYKCEHLSREEKRGGGVAIYLKNSLQSQVMNDLTRMDEHVESLFIRTPNTVVAALYRPPSGNVSAFMQFLENALCILGSLSMPFIILGDVNIDTLSGDRHASELRDIIHQYACNNVITLPTRVTTHSATSLDVCITNLNSGHIIAGAILYDLSDHLPIFCFASYLTGEHNNEKRTSRHRPINDQTLQTFGCHLEQESWDDVYEERETGRAYKIFETKFRHNYDAAFPLREIKRRKKIRKPWVSGDLFKRIKEKNRKYNAFILTRDLCLLTEFKRFRNKLNSDLKSAKCDYYQNKFLHDHNDSRKIWDTVNDLTNRRSTRYSLNEIVIDNINVSGKELADEMNRHFINVGTYTGKSVSADNSVPTINQLQSIMLIPTTSNEVERIIRNLKNDVSAGDDGIKSLPIKQTAGIISPILSHIINMMLESGDFPEELKIAKVTPVYKGGGESNINNYRPISVLSVFSKIFERIINDRLTSFFQKHQIITEAQYGFQKNKSAEQALIDIKDKIAENIENKLFTLGIFLDLQKAFDAVQHDILLKKLEIYGVRGVALRLIKMYLSDRYQYVSINDHSSNKVKIRHGVPQGSILGPLLFLVYINDITAIPGSPELIMYADDTNIFFAGTTKKCVETLANEYLSKLSKWLQINRLQLNTNKTKYIIFKPANKQDYSFINVIFEGTTLEQVAEQKFLGVWFAENLSWNCHVNKLKADLSRVTGCIYRIQNLIPTWLKHTLYYSLFYSKICYGILVWGTTSAANYNKIILLQKKILRMCENYKGDTRNLRTQPLFVKYNMLKADQIYYFKLLLWIHKNRLHTTPANSLSAYPIRNPKRRVPAIRTSYGEQTLIFQTIKTLNRTDLNINFNNTFPGLKRDCKSFLVGSEIAFSFG</sequence>
<protein>
    <submittedName>
        <fullName evidence="2">Putative tick transposon</fullName>
    </submittedName>
</protein>
<dbReference type="PANTHER" id="PTHR47510:SF3">
    <property type="entry name" value="ENDO_EXONUCLEASE_PHOSPHATASE DOMAIN-CONTAINING PROTEIN"/>
    <property type="match status" value="1"/>
</dbReference>
<evidence type="ECO:0000313" key="2">
    <source>
        <dbReference type="EMBL" id="JAP73405.1"/>
    </source>
</evidence>
<dbReference type="EMBL" id="GEFM01002391">
    <property type="protein sequence ID" value="JAP73405.1"/>
    <property type="molecule type" value="mRNA"/>
</dbReference>
<reference evidence="2" key="1">
    <citation type="submission" date="2016-02" db="EMBL/GenBank/DDBJ databases">
        <title>RNAseq analyses of the midgut from blood- or serum-fed Ixodes ricinus ticks.</title>
        <authorList>
            <person name="Perner J."/>
            <person name="Provaznik J."/>
            <person name="Schrenkova J."/>
            <person name="Urbanova V."/>
            <person name="Ribeiro J.M."/>
            <person name="Kopacek P."/>
        </authorList>
    </citation>
    <scope>NUCLEOTIDE SEQUENCE</scope>
    <source>
        <tissue evidence="2">Gut</tissue>
    </source>
</reference>
<dbReference type="Gene3D" id="3.60.10.10">
    <property type="entry name" value="Endonuclease/exonuclease/phosphatase"/>
    <property type="match status" value="1"/>
</dbReference>
<dbReference type="CDD" id="cd01650">
    <property type="entry name" value="RT_nLTR_like"/>
    <property type="match status" value="1"/>
</dbReference>
<dbReference type="SUPFAM" id="SSF56672">
    <property type="entry name" value="DNA/RNA polymerases"/>
    <property type="match status" value="1"/>
</dbReference>
<dbReference type="SUPFAM" id="SSF56219">
    <property type="entry name" value="DNase I-like"/>
    <property type="match status" value="1"/>
</dbReference>
<dbReference type="Pfam" id="PF03372">
    <property type="entry name" value="Exo_endo_phos"/>
    <property type="match status" value="1"/>
</dbReference>
<organism evidence="2">
    <name type="scientific">Ixodes ricinus</name>
    <name type="common">Common tick</name>
    <name type="synonym">Acarus ricinus</name>
    <dbReference type="NCBI Taxonomy" id="34613"/>
    <lineage>
        <taxon>Eukaryota</taxon>
        <taxon>Metazoa</taxon>
        <taxon>Ecdysozoa</taxon>
        <taxon>Arthropoda</taxon>
        <taxon>Chelicerata</taxon>
        <taxon>Arachnida</taxon>
        <taxon>Acari</taxon>
        <taxon>Parasitiformes</taxon>
        <taxon>Ixodida</taxon>
        <taxon>Ixodoidea</taxon>
        <taxon>Ixodidae</taxon>
        <taxon>Ixodinae</taxon>
        <taxon>Ixodes</taxon>
    </lineage>
</organism>
<dbReference type="GO" id="GO:0003824">
    <property type="term" value="F:catalytic activity"/>
    <property type="evidence" value="ECO:0007669"/>
    <property type="project" value="InterPro"/>
</dbReference>
<dbReference type="PANTHER" id="PTHR47510">
    <property type="entry name" value="REVERSE TRANSCRIPTASE DOMAIN-CONTAINING PROTEIN"/>
    <property type="match status" value="1"/>
</dbReference>
<dbReference type="Pfam" id="PF00078">
    <property type="entry name" value="RVT_1"/>
    <property type="match status" value="1"/>
</dbReference>
<feature type="non-terminal residue" evidence="2">
    <location>
        <position position="1"/>
    </location>
</feature>
<name>A0A131Y4J7_IXORI</name>
<dbReference type="GO" id="GO:0071897">
    <property type="term" value="P:DNA biosynthetic process"/>
    <property type="evidence" value="ECO:0007669"/>
    <property type="project" value="UniProtKB-ARBA"/>
</dbReference>
<dbReference type="InterPro" id="IPR005135">
    <property type="entry name" value="Endo/exonuclease/phosphatase"/>
</dbReference>
<feature type="domain" description="Reverse transcriptase" evidence="1">
    <location>
        <begin position="466"/>
        <end position="718"/>
    </location>
</feature>
<evidence type="ECO:0000259" key="1">
    <source>
        <dbReference type="PROSITE" id="PS50878"/>
    </source>
</evidence>
<accession>A0A131Y4J7</accession>
<dbReference type="InterPro" id="IPR036691">
    <property type="entry name" value="Endo/exonu/phosph_ase_sf"/>
</dbReference>
<proteinExistence type="evidence at transcript level"/>
<dbReference type="InterPro" id="IPR000477">
    <property type="entry name" value="RT_dom"/>
</dbReference>